<proteinExistence type="predicted"/>
<organism evidence="3 4">
    <name type="scientific">Ascodesmis nigricans</name>
    <dbReference type="NCBI Taxonomy" id="341454"/>
    <lineage>
        <taxon>Eukaryota</taxon>
        <taxon>Fungi</taxon>
        <taxon>Dikarya</taxon>
        <taxon>Ascomycota</taxon>
        <taxon>Pezizomycotina</taxon>
        <taxon>Pezizomycetes</taxon>
        <taxon>Pezizales</taxon>
        <taxon>Ascodesmidaceae</taxon>
        <taxon>Ascodesmis</taxon>
    </lineage>
</organism>
<keyword evidence="4" id="KW-1185">Reference proteome</keyword>
<feature type="transmembrane region" description="Helical" evidence="1">
    <location>
        <begin position="885"/>
        <end position="907"/>
    </location>
</feature>
<dbReference type="InterPro" id="IPR027417">
    <property type="entry name" value="P-loop_NTPase"/>
</dbReference>
<keyword evidence="1" id="KW-1133">Transmembrane helix</keyword>
<dbReference type="InterPro" id="IPR018712">
    <property type="entry name" value="Tle1-like_cat"/>
</dbReference>
<dbReference type="Gene3D" id="3.40.50.300">
    <property type="entry name" value="P-loop containing nucleotide triphosphate hydrolases"/>
    <property type="match status" value="1"/>
</dbReference>
<evidence type="ECO:0000313" key="3">
    <source>
        <dbReference type="EMBL" id="TGZ80739.1"/>
    </source>
</evidence>
<dbReference type="AlphaFoldDB" id="A0A4S2MVT9"/>
<feature type="domain" description="T6SS Phospholipase effector Tle1-like catalytic" evidence="2">
    <location>
        <begin position="19"/>
        <end position="317"/>
    </location>
</feature>
<accession>A0A4S2MVT9</accession>
<reference evidence="3 4" key="1">
    <citation type="submission" date="2019-04" db="EMBL/GenBank/DDBJ databases">
        <title>Comparative genomics and transcriptomics to analyze fruiting body development in filamentous ascomycetes.</title>
        <authorList>
            <consortium name="DOE Joint Genome Institute"/>
            <person name="Lutkenhaus R."/>
            <person name="Traeger S."/>
            <person name="Breuer J."/>
            <person name="Kuo A."/>
            <person name="Lipzen A."/>
            <person name="Pangilinan J."/>
            <person name="Dilworth D."/>
            <person name="Sandor L."/>
            <person name="Poggeler S."/>
            <person name="Barry K."/>
            <person name="Grigoriev I.V."/>
            <person name="Nowrousian M."/>
        </authorList>
    </citation>
    <scope>NUCLEOTIDE SEQUENCE [LARGE SCALE GENOMIC DNA]</scope>
    <source>
        <strain evidence="3 4">CBS 389.68</strain>
    </source>
</reference>
<dbReference type="PANTHER" id="PTHR33840:SF1">
    <property type="entry name" value="TLE1 PHOSPHOLIPASE DOMAIN-CONTAINING PROTEIN"/>
    <property type="match status" value="1"/>
</dbReference>
<keyword evidence="1" id="KW-0812">Transmembrane</keyword>
<feature type="transmembrane region" description="Helical" evidence="1">
    <location>
        <begin position="928"/>
        <end position="950"/>
    </location>
</feature>
<dbReference type="Pfam" id="PF09994">
    <property type="entry name" value="T6SS_Tle1-like_cat"/>
    <property type="match status" value="1"/>
</dbReference>
<evidence type="ECO:0000259" key="2">
    <source>
        <dbReference type="Pfam" id="PF09994"/>
    </source>
</evidence>
<dbReference type="InParanoid" id="A0A4S2MVT9"/>
<dbReference type="PANTHER" id="PTHR33840">
    <property type="match status" value="1"/>
</dbReference>
<gene>
    <name evidence="3" type="ORF">EX30DRAFT_364382</name>
</gene>
<dbReference type="EMBL" id="ML220123">
    <property type="protein sequence ID" value="TGZ80739.1"/>
    <property type="molecule type" value="Genomic_DNA"/>
</dbReference>
<dbReference type="STRING" id="341454.A0A4S2MVT9"/>
<dbReference type="OrthoDB" id="59699at2759"/>
<evidence type="ECO:0000313" key="4">
    <source>
        <dbReference type="Proteomes" id="UP000298138"/>
    </source>
</evidence>
<protein>
    <recommendedName>
        <fullName evidence="2">T6SS Phospholipase effector Tle1-like catalytic domain-containing protein</fullName>
    </recommendedName>
</protein>
<dbReference type="Proteomes" id="UP000298138">
    <property type="component" value="Unassembled WGS sequence"/>
</dbReference>
<keyword evidence="1" id="KW-0472">Membrane</keyword>
<name>A0A4S2MVT9_9PEZI</name>
<sequence>MSKSQHKPEVKNTQGLPVRLVICLDGTGDTASGSYSAVDGQKSGGADSIYTIYRMTKAGVVAGANGKQFFQRVGYFEGVGTVGTEDGGEPNMLIQGKSAFDGATGHGYLDILRSAYKLCCQELQPIQGENHELLIFGFSRGAFISRALASFLQHVGLIKYDRGITDKEFENKFEKVLLRYGILTQIPIPTFWKKNAKSKTAVAPELLDFCVPCPRIRLLGAFDTVKTTYPIPRTDSKGRPIYIDFQMDAPLLVDNFRHALALNEQRFLFNPDLWHLDASSDTCSYLEAWFFGFHHDIGGGDAVQGLALWPLQWILHEASDLGGLVLDPNDETYRVIFTGHEGLKVIDTPHDIMLRMFDIINHHQSEPRFGLKLNQPFSYTFPVPRKYTKFLTQPPYSKWLRPKVFVHPSAYLIFDVSTDFRLQVYQWEYFHSFLQGRCNALSQNSAPWWEKHTIDSILKENVAAKHLNILVMGQRGTDKAGMVRKIFGAPEIPLTTSIHNPIPIPGNNQVRIHFSHGFDSTTGSDSRESVEVFLRHRRDDVNPDTRLHAIWYFIDATQENISPSEKEFFEMDFGSIPIVIIYANEDKLLSKIQEKAMAAAKDPSLSFEQARKALQAVKDVAMAFEHLAMATRKLTAQLGNSPAIKKTVHAKNPNEAPKNLLAETYTILPDLFTQTIAIKAQRLEVKQKIALATEESIRAYVTWYMYQQDGKPRQLSRSSDVNAMNLTHMLMEPILSTFNIRFKGDTDLIISEIGDAWKDLNNADNNLCHPTVDGKLILLCTLDTIMVMTRALTHNSDSNETEEEKTTASALTEEDIKRASRWYKGSKQKETHTRICELLTAEGTPKDNSIATLQMKVIEIVESQTKRARKTSAVVTKVKDVLGDVSGSTVLLASVGLLVCLLSCFVAGESGLVISHLQQLKTFVTQSLGVLMAVGITGMIGTAGATVFLAKWLKANPAAGNVGNQSIPRLQSLWRSWLVRNNGVAA</sequence>
<evidence type="ECO:0000256" key="1">
    <source>
        <dbReference type="SAM" id="Phobius"/>
    </source>
</evidence>